<sequence length="501" mass="57201">MSVIRGSFRSNVTQLGSKLRSRPTQTFLCQKCCHVHTQGYQAMGSFHSENVDDLMMQPDAEYQPPPLPFTVSKDIAVGTPSSSLSSFHCSNDFLLDRDTWTFLNHGAFGAALRVGYDRAAQWRYHLERQPLRYHDRDLLPHLVYSARRLAHFCRAPRDAFTLIPNVTYGLTTILRGYVNNEKKPRVILWDTTYGSLKKMAQELFPGKVTEIPVTDYFHRWNTDVSSDDPSQVFEVALRDALRKLREDHHESLDNALLIIDHTTSNTALNMPLQSLSKIGKDNNMLVLVDGAHGILAQELTLNENNLPHVDFYLGNGHKWLSCPRGVGFLYCPNQNLRDSVLKWPAVMSHGVGEGFQSRFLWDGCRDYAAALSIPAVLDHWELKNLVQVRSDLQNKLKQAVRLLSQQWHGSFSEEEVEATLLAPWDVHAPMMVLLRLPDNLQSDMPTSDDAKAIQDFLYDNVIEVPIKCIRGVLYVRLSCHVYNELPEYERLGEIMLHYRRG</sequence>
<keyword evidence="4" id="KW-1185">Reference proteome</keyword>
<dbReference type="InterPro" id="IPR000192">
    <property type="entry name" value="Aminotrans_V_dom"/>
</dbReference>
<feature type="domain" description="Aminotransferase class V" evidence="2">
    <location>
        <begin position="254"/>
        <end position="336"/>
    </location>
</feature>
<gene>
    <name evidence="3" type="ORF">IV203_038037</name>
</gene>
<proteinExistence type="predicted"/>
<dbReference type="Proteomes" id="UP000693970">
    <property type="component" value="Unassembled WGS sequence"/>
</dbReference>
<dbReference type="Pfam" id="PF00266">
    <property type="entry name" value="Aminotran_5"/>
    <property type="match status" value="1"/>
</dbReference>
<keyword evidence="3" id="KW-0808">Transferase</keyword>
<keyword evidence="3" id="KW-0032">Aminotransferase</keyword>
<dbReference type="OrthoDB" id="5978656at2759"/>
<organism evidence="3 4">
    <name type="scientific">Nitzschia inconspicua</name>
    <dbReference type="NCBI Taxonomy" id="303405"/>
    <lineage>
        <taxon>Eukaryota</taxon>
        <taxon>Sar</taxon>
        <taxon>Stramenopiles</taxon>
        <taxon>Ochrophyta</taxon>
        <taxon>Bacillariophyta</taxon>
        <taxon>Bacillariophyceae</taxon>
        <taxon>Bacillariophycidae</taxon>
        <taxon>Bacillariales</taxon>
        <taxon>Bacillariaceae</taxon>
        <taxon>Nitzschia</taxon>
    </lineage>
</organism>
<keyword evidence="1" id="KW-0663">Pyridoxal phosphate</keyword>
<protein>
    <submittedName>
        <fullName evidence="3">Aminotransferase class-V</fullName>
    </submittedName>
</protein>
<reference evidence="3" key="2">
    <citation type="submission" date="2021-04" db="EMBL/GenBank/DDBJ databases">
        <authorList>
            <person name="Podell S."/>
        </authorList>
    </citation>
    <scope>NUCLEOTIDE SEQUENCE</scope>
    <source>
        <strain evidence="3">Hildebrandi</strain>
    </source>
</reference>
<evidence type="ECO:0000313" key="4">
    <source>
        <dbReference type="Proteomes" id="UP000693970"/>
    </source>
</evidence>
<evidence type="ECO:0000259" key="2">
    <source>
        <dbReference type="Pfam" id="PF00266"/>
    </source>
</evidence>
<name>A0A9K3LLV2_9STRA</name>
<evidence type="ECO:0000256" key="1">
    <source>
        <dbReference type="ARBA" id="ARBA00022898"/>
    </source>
</evidence>
<reference evidence="3" key="1">
    <citation type="journal article" date="2021" name="Sci. Rep.">
        <title>Diploid genomic architecture of Nitzschia inconspicua, an elite biomass production diatom.</title>
        <authorList>
            <person name="Oliver A."/>
            <person name="Podell S."/>
            <person name="Pinowska A."/>
            <person name="Traller J.C."/>
            <person name="Smith S.R."/>
            <person name="McClure R."/>
            <person name="Beliaev A."/>
            <person name="Bohutskyi P."/>
            <person name="Hill E.A."/>
            <person name="Rabines A."/>
            <person name="Zheng H."/>
            <person name="Allen L.Z."/>
            <person name="Kuo A."/>
            <person name="Grigoriev I.V."/>
            <person name="Allen A.E."/>
            <person name="Hazlebeck D."/>
            <person name="Allen E.E."/>
        </authorList>
    </citation>
    <scope>NUCLEOTIDE SEQUENCE</scope>
    <source>
        <strain evidence="3">Hildebrandi</strain>
    </source>
</reference>
<dbReference type="AlphaFoldDB" id="A0A9K3LLV2"/>
<comment type="caution">
    <text evidence="3">The sequence shown here is derived from an EMBL/GenBank/DDBJ whole genome shotgun (WGS) entry which is preliminary data.</text>
</comment>
<dbReference type="PANTHER" id="PTHR43092:SF2">
    <property type="entry name" value="HERCYNYLCYSTEINE SULFOXIDE LYASE"/>
    <property type="match status" value="1"/>
</dbReference>
<evidence type="ECO:0000313" key="3">
    <source>
        <dbReference type="EMBL" id="KAG7364834.1"/>
    </source>
</evidence>
<dbReference type="EMBL" id="JAGRRH010000009">
    <property type="protein sequence ID" value="KAG7364834.1"/>
    <property type="molecule type" value="Genomic_DNA"/>
</dbReference>
<dbReference type="GO" id="GO:0008483">
    <property type="term" value="F:transaminase activity"/>
    <property type="evidence" value="ECO:0007669"/>
    <property type="project" value="UniProtKB-KW"/>
</dbReference>
<accession>A0A9K3LLV2</accession>
<dbReference type="PANTHER" id="PTHR43092">
    <property type="entry name" value="L-CYSTEINE DESULFHYDRASE"/>
    <property type="match status" value="1"/>
</dbReference>